<evidence type="ECO:0000256" key="1">
    <source>
        <dbReference type="SAM" id="Phobius"/>
    </source>
</evidence>
<keyword evidence="1" id="KW-0812">Transmembrane</keyword>
<dbReference type="Pfam" id="PF16504">
    <property type="entry name" value="SP24"/>
    <property type="match status" value="1"/>
</dbReference>
<gene>
    <name evidence="2" type="primary">ORF4</name>
</gene>
<protein>
    <submittedName>
        <fullName evidence="2">Uncharacterized protein</fullName>
    </submittedName>
</protein>
<feature type="transmembrane region" description="Helical" evidence="1">
    <location>
        <begin position="82"/>
        <end position="99"/>
    </location>
</feature>
<accession>A0A7G3KJ19</accession>
<name>A0A7G3KJ19_9VIRU</name>
<dbReference type="InterPro" id="IPR032441">
    <property type="entry name" value="SP24"/>
</dbReference>
<proteinExistence type="predicted"/>
<organism evidence="2">
    <name type="scientific">Entomophthora virgavirus A</name>
    <dbReference type="NCBI Taxonomy" id="2592730"/>
    <lineage>
        <taxon>Viruses</taxon>
        <taxon>Riboviria</taxon>
        <taxon>Orthornavirae</taxon>
        <taxon>Kitrinoviricota</taxon>
        <taxon>Alsuviricetes</taxon>
        <taxon>Martellivirales</taxon>
        <taxon>Virgaviridae</taxon>
    </lineage>
</organism>
<sequence>MDVIVEKPVAEFHVNQSVETKRGFFESITHAYSQLTARPFAFSLFVFSTISLVAETNNQTGPFEILNNTLTVYINSKPQPNPIILVFATLLLGVVHFILAYKSKVFLFMTAAVIPAVNSSINPLLFIMLIFYLSVSNHASWALFLIIQILYVYYFMEGGFNRIILYIILAYLVLGSDNLSLMFTPKTLKF</sequence>
<feature type="transmembrane region" description="Helical" evidence="1">
    <location>
        <begin position="139"/>
        <end position="156"/>
    </location>
</feature>
<keyword evidence="1" id="KW-1133">Transmembrane helix</keyword>
<dbReference type="EMBL" id="MK231110">
    <property type="protein sequence ID" value="QED42959.1"/>
    <property type="molecule type" value="Genomic_RNA"/>
</dbReference>
<feature type="transmembrane region" description="Helical" evidence="1">
    <location>
        <begin position="106"/>
        <end position="133"/>
    </location>
</feature>
<keyword evidence="1" id="KW-0472">Membrane</keyword>
<reference evidence="2" key="1">
    <citation type="submission" date="2018-11" db="EMBL/GenBank/DDBJ databases">
        <authorList>
            <person name="Jo Y."/>
            <person name="Cho W.K."/>
        </authorList>
    </citation>
    <scope>NUCLEOTIDE SEQUENCE</scope>
    <source>
        <strain evidence="2">Won</strain>
    </source>
</reference>
<evidence type="ECO:0000313" key="2">
    <source>
        <dbReference type="EMBL" id="QED42959.1"/>
    </source>
</evidence>
<feature type="transmembrane region" description="Helical" evidence="1">
    <location>
        <begin position="163"/>
        <end position="183"/>
    </location>
</feature>